<dbReference type="AlphaFoldDB" id="A0AAQ3SGH5"/>
<reference evidence="2 3" key="1">
    <citation type="submission" date="2024-02" db="EMBL/GenBank/DDBJ databases">
        <title>High-quality chromosome-scale genome assembly of Pensacola bahiagrass (Paspalum notatum Flugge var. saurae).</title>
        <authorList>
            <person name="Vega J.M."/>
            <person name="Podio M."/>
            <person name="Orjuela J."/>
            <person name="Siena L.A."/>
            <person name="Pessino S.C."/>
            <person name="Combes M.C."/>
            <person name="Mariac C."/>
            <person name="Albertini E."/>
            <person name="Pupilli F."/>
            <person name="Ortiz J.P.A."/>
            <person name="Leblanc O."/>
        </authorList>
    </citation>
    <scope>NUCLEOTIDE SEQUENCE [LARGE SCALE GENOMIC DNA]</scope>
    <source>
        <strain evidence="2">R1</strain>
        <tissue evidence="2">Leaf</tissue>
    </source>
</reference>
<keyword evidence="3" id="KW-1185">Reference proteome</keyword>
<proteinExistence type="predicted"/>
<feature type="compositionally biased region" description="Polar residues" evidence="1">
    <location>
        <begin position="1"/>
        <end position="23"/>
    </location>
</feature>
<name>A0AAQ3SGH5_PASNO</name>
<evidence type="ECO:0000313" key="2">
    <source>
        <dbReference type="EMBL" id="WVZ49877.1"/>
    </source>
</evidence>
<feature type="region of interest" description="Disordered" evidence="1">
    <location>
        <begin position="111"/>
        <end position="255"/>
    </location>
</feature>
<feature type="compositionally biased region" description="Low complexity" evidence="1">
    <location>
        <begin position="230"/>
        <end position="239"/>
    </location>
</feature>
<feature type="compositionally biased region" description="Polar residues" evidence="1">
    <location>
        <begin position="214"/>
        <end position="224"/>
    </location>
</feature>
<evidence type="ECO:0000313" key="3">
    <source>
        <dbReference type="Proteomes" id="UP001341281"/>
    </source>
</evidence>
<dbReference type="EMBL" id="CP144745">
    <property type="protein sequence ID" value="WVZ49877.1"/>
    <property type="molecule type" value="Genomic_DNA"/>
</dbReference>
<sequence length="288" mass="30264">MCAPCSQYTPMGSPLGSSYQKSSPARAMGTCRVPRKKKSLHCCMLAMMPVPPKFLATDLESPSYSTRPPCSSHTYSSVCTTSTFTPVTPAPARYECINSYRSAAWSGRTIPIPPSTMRSTARSSMVPASPGDGHAGTTRASSGVAPGRTPPHPPHSACHTYTSSSPGNLRLMRRTSAPSLYPRKRAHSSKRRAVIWSPPSTSPGASSCGGSASRFTLCQPSSMMRNRGGSPASASSDPPCHTPAGSTKASHVHHPNLSAIADSSFSCINLRGNATVASQSHSQPSDKE</sequence>
<gene>
    <name evidence="2" type="ORF">U9M48_001200</name>
</gene>
<feature type="region of interest" description="Disordered" evidence="1">
    <location>
        <begin position="1"/>
        <end position="30"/>
    </location>
</feature>
<feature type="compositionally biased region" description="Low complexity" evidence="1">
    <location>
        <begin position="197"/>
        <end position="213"/>
    </location>
</feature>
<feature type="compositionally biased region" description="Basic residues" evidence="1">
    <location>
        <begin position="182"/>
        <end position="193"/>
    </location>
</feature>
<evidence type="ECO:0000256" key="1">
    <source>
        <dbReference type="SAM" id="MobiDB-lite"/>
    </source>
</evidence>
<accession>A0AAQ3SGH5</accession>
<dbReference type="Proteomes" id="UP001341281">
    <property type="component" value="Chromosome 01"/>
</dbReference>
<organism evidence="2 3">
    <name type="scientific">Paspalum notatum var. saurae</name>
    <dbReference type="NCBI Taxonomy" id="547442"/>
    <lineage>
        <taxon>Eukaryota</taxon>
        <taxon>Viridiplantae</taxon>
        <taxon>Streptophyta</taxon>
        <taxon>Embryophyta</taxon>
        <taxon>Tracheophyta</taxon>
        <taxon>Spermatophyta</taxon>
        <taxon>Magnoliopsida</taxon>
        <taxon>Liliopsida</taxon>
        <taxon>Poales</taxon>
        <taxon>Poaceae</taxon>
        <taxon>PACMAD clade</taxon>
        <taxon>Panicoideae</taxon>
        <taxon>Andropogonodae</taxon>
        <taxon>Paspaleae</taxon>
        <taxon>Paspalinae</taxon>
        <taxon>Paspalum</taxon>
    </lineage>
</organism>
<protein>
    <submittedName>
        <fullName evidence="2">Uncharacterized protein</fullName>
    </submittedName>
</protein>